<dbReference type="GO" id="GO:0016973">
    <property type="term" value="P:poly(A)+ mRNA export from nucleus"/>
    <property type="evidence" value="ECO:0007669"/>
    <property type="project" value="InterPro"/>
</dbReference>
<dbReference type="EMBL" id="JACTNZ010000005">
    <property type="protein sequence ID" value="KAG5550041.1"/>
    <property type="molecule type" value="Genomic_DNA"/>
</dbReference>
<evidence type="ECO:0000313" key="4">
    <source>
        <dbReference type="Proteomes" id="UP000823749"/>
    </source>
</evidence>
<keyword evidence="4" id="KW-1185">Reference proteome</keyword>
<proteinExistence type="predicted"/>
<feature type="compositionally biased region" description="Basic residues" evidence="1">
    <location>
        <begin position="18"/>
        <end position="27"/>
    </location>
</feature>
<accession>A0AAV6KC12</accession>
<feature type="compositionally biased region" description="Basic and acidic residues" evidence="1">
    <location>
        <begin position="75"/>
        <end position="100"/>
    </location>
</feature>
<evidence type="ECO:0000313" key="3">
    <source>
        <dbReference type="EMBL" id="KAG5550041.1"/>
    </source>
</evidence>
<feature type="compositionally biased region" description="Basic and acidic residues" evidence="1">
    <location>
        <begin position="52"/>
        <end position="62"/>
    </location>
</feature>
<organism evidence="3 4">
    <name type="scientific">Rhododendron griersonianum</name>
    <dbReference type="NCBI Taxonomy" id="479676"/>
    <lineage>
        <taxon>Eukaryota</taxon>
        <taxon>Viridiplantae</taxon>
        <taxon>Streptophyta</taxon>
        <taxon>Embryophyta</taxon>
        <taxon>Tracheophyta</taxon>
        <taxon>Spermatophyta</taxon>
        <taxon>Magnoliopsida</taxon>
        <taxon>eudicotyledons</taxon>
        <taxon>Gunneridae</taxon>
        <taxon>Pentapetalae</taxon>
        <taxon>asterids</taxon>
        <taxon>Ericales</taxon>
        <taxon>Ericaceae</taxon>
        <taxon>Ericoideae</taxon>
        <taxon>Rhodoreae</taxon>
        <taxon>Rhododendron</taxon>
    </lineage>
</organism>
<gene>
    <name evidence="3" type="ORF">RHGRI_015115</name>
</gene>
<comment type="caution">
    <text evidence="3">The sequence shown here is derived from an EMBL/GenBank/DDBJ whole genome shotgun (WGS) entry which is preliminary data.</text>
</comment>
<feature type="compositionally biased region" description="Low complexity" evidence="1">
    <location>
        <begin position="28"/>
        <end position="42"/>
    </location>
</feature>
<protein>
    <recommendedName>
        <fullName evidence="2">THO1-MOS11 C-terminal domain-containing protein</fullName>
    </recommendedName>
</protein>
<dbReference type="PANTHER" id="PTHR47701">
    <property type="entry name" value="PROTEIN MODIFIER OF SNC1 11"/>
    <property type="match status" value="1"/>
</dbReference>
<feature type="domain" description="THO1-MOS11 C-terminal" evidence="2">
    <location>
        <begin position="100"/>
        <end position="134"/>
    </location>
</feature>
<feature type="compositionally biased region" description="Basic and acidic residues" evidence="1">
    <location>
        <begin position="140"/>
        <end position="151"/>
    </location>
</feature>
<reference evidence="3" key="1">
    <citation type="submission" date="2020-08" db="EMBL/GenBank/DDBJ databases">
        <title>Plant Genome Project.</title>
        <authorList>
            <person name="Zhang R.-G."/>
        </authorList>
    </citation>
    <scope>NUCLEOTIDE SEQUENCE</scope>
    <source>
        <strain evidence="3">WSP0</strain>
        <tissue evidence="3">Leaf</tissue>
    </source>
</reference>
<dbReference type="InterPro" id="IPR044209">
    <property type="entry name" value="MOS11"/>
</dbReference>
<feature type="region of interest" description="Disordered" evidence="1">
    <location>
        <begin position="1"/>
        <end position="151"/>
    </location>
</feature>
<dbReference type="InterPro" id="IPR040746">
    <property type="entry name" value="THO1_MOS11_C"/>
</dbReference>
<sequence length="275" mass="30467">MLPLPKQSIKARENNKDHRFHHPHGPPRRLTSTLLSLSLSSTMATAIAKSTTAKDENPRKTPDQPQSPPPSDPLPADKDGGDESKPSAVKETDEVKKDDVVSSVQKKIRRAERFGMPVQLSEEEKRNSRAERFGTTSAVHESDTLKQSEEHKRKARAERFGYAIPCRFISETLFGLAQSVTADEEAKKKARLSRFGAVPAVPKANAQEEDKKKARALRFSQPPNGSLSQLDGKGNNIEVVKDCYCGQGWWGNLNSVPSFFYSLGFFTFCDSPGDL</sequence>
<dbReference type="Pfam" id="PF18592">
    <property type="entry name" value="Tho1_MOS11_C"/>
    <property type="match status" value="1"/>
</dbReference>
<name>A0AAV6KC12_9ERIC</name>
<feature type="compositionally biased region" description="Basic and acidic residues" evidence="1">
    <location>
        <begin position="122"/>
        <end position="132"/>
    </location>
</feature>
<dbReference type="GO" id="GO:0005634">
    <property type="term" value="C:nucleus"/>
    <property type="evidence" value="ECO:0007669"/>
    <property type="project" value="TreeGrafter"/>
</dbReference>
<evidence type="ECO:0000259" key="2">
    <source>
        <dbReference type="Pfam" id="PF18592"/>
    </source>
</evidence>
<dbReference type="PANTHER" id="PTHR47701:SF2">
    <property type="entry name" value="PROTEIN MODIFIER OF SNC1 11"/>
    <property type="match status" value="1"/>
</dbReference>
<dbReference type="AlphaFoldDB" id="A0AAV6KC12"/>
<evidence type="ECO:0000256" key="1">
    <source>
        <dbReference type="SAM" id="MobiDB-lite"/>
    </source>
</evidence>
<dbReference type="Proteomes" id="UP000823749">
    <property type="component" value="Chromosome 5"/>
</dbReference>